<sequence>MSGSGLPARPRSFHGSALSLPAEGLCAADKYSRGAGRRGMVQDFWEPQMLLFLEVCPKVSCYTLFLAACAPTPESCAASLSCLSRLLPLHWLQANVLFSLTNPRGRCVTPQSPAGDFQSRPLARRALCGQVWRSGESWGSSRPLPGSHATPTGPRRPARRSPWVLKAAPRDTAHSESRRVLASSALLGSYSLSLPVLWSGRFRTAQEARVRLSPQSFVSKICPNVRV</sequence>
<proteinExistence type="predicted"/>
<accession>A0A455C7J1</accession>
<evidence type="ECO:0000313" key="3">
    <source>
        <dbReference type="RefSeq" id="XP_028357374.1"/>
    </source>
</evidence>
<evidence type="ECO:0000313" key="2">
    <source>
        <dbReference type="Proteomes" id="UP000248484"/>
    </source>
</evidence>
<dbReference type="InParanoid" id="A0A455C7J1"/>
<dbReference type="RefSeq" id="XP_028357374.1">
    <property type="nucleotide sequence ID" value="XM_028501573.1"/>
</dbReference>
<dbReference type="KEGG" id="pcad:114488044"/>
<evidence type="ECO:0000256" key="1">
    <source>
        <dbReference type="SAM" id="MobiDB-lite"/>
    </source>
</evidence>
<protein>
    <submittedName>
        <fullName evidence="3">Uncharacterized protein isoform X1</fullName>
    </submittedName>
</protein>
<organism evidence="2 3">
    <name type="scientific">Physeter macrocephalus</name>
    <name type="common">Sperm whale</name>
    <name type="synonym">Physeter catodon</name>
    <dbReference type="NCBI Taxonomy" id="9755"/>
    <lineage>
        <taxon>Eukaryota</taxon>
        <taxon>Metazoa</taxon>
        <taxon>Chordata</taxon>
        <taxon>Craniata</taxon>
        <taxon>Vertebrata</taxon>
        <taxon>Euteleostomi</taxon>
        <taxon>Mammalia</taxon>
        <taxon>Eutheria</taxon>
        <taxon>Laurasiatheria</taxon>
        <taxon>Artiodactyla</taxon>
        <taxon>Whippomorpha</taxon>
        <taxon>Cetacea</taxon>
        <taxon>Odontoceti</taxon>
        <taxon>Physeteridae</taxon>
        <taxon>Physeter</taxon>
    </lineage>
</organism>
<feature type="region of interest" description="Disordered" evidence="1">
    <location>
        <begin position="135"/>
        <end position="162"/>
    </location>
</feature>
<dbReference type="AlphaFoldDB" id="A0A455C7J1"/>
<keyword evidence="2" id="KW-1185">Reference proteome</keyword>
<dbReference type="Proteomes" id="UP000248484">
    <property type="component" value="Chromosome 16"/>
</dbReference>
<gene>
    <name evidence="3" type="primary">LOC114488044</name>
</gene>
<dbReference type="GeneID" id="114488044"/>
<reference evidence="3" key="1">
    <citation type="submission" date="2025-08" db="UniProtKB">
        <authorList>
            <consortium name="RefSeq"/>
        </authorList>
    </citation>
    <scope>IDENTIFICATION</scope>
    <source>
        <tissue evidence="3">Muscle</tissue>
    </source>
</reference>
<name>A0A455C7J1_PHYMC</name>